<evidence type="ECO:0000313" key="9">
    <source>
        <dbReference type="Proteomes" id="UP000594454"/>
    </source>
</evidence>
<dbReference type="InParanoid" id="A0A7R8Z085"/>
<evidence type="ECO:0000256" key="1">
    <source>
        <dbReference type="ARBA" id="ARBA00004496"/>
    </source>
</evidence>
<dbReference type="Proteomes" id="UP000594454">
    <property type="component" value="Chromosome 5"/>
</dbReference>
<dbReference type="GO" id="GO:0032956">
    <property type="term" value="P:regulation of actin cytoskeleton organization"/>
    <property type="evidence" value="ECO:0007669"/>
    <property type="project" value="TreeGrafter"/>
</dbReference>
<dbReference type="GO" id="GO:0032535">
    <property type="term" value="P:regulation of cellular component size"/>
    <property type="evidence" value="ECO:0007669"/>
    <property type="project" value="UniProtKB-ARBA"/>
</dbReference>
<dbReference type="OrthoDB" id="400at2759"/>
<dbReference type="AlphaFoldDB" id="A0A7R8Z085"/>
<keyword evidence="3 7" id="KW-0963">Cytoplasm</keyword>
<dbReference type="InterPro" id="IPR015943">
    <property type="entry name" value="WD40/YVTN_repeat-like_dom_sf"/>
</dbReference>
<dbReference type="InterPro" id="IPR019775">
    <property type="entry name" value="WD40_repeat_CS"/>
</dbReference>
<evidence type="ECO:0000313" key="8">
    <source>
        <dbReference type="EMBL" id="CAD7091281.1"/>
    </source>
</evidence>
<dbReference type="SUPFAM" id="SSF50978">
    <property type="entry name" value="WD40 repeat-like"/>
    <property type="match status" value="1"/>
</dbReference>
<keyword evidence="9" id="KW-1185">Reference proteome</keyword>
<feature type="repeat" description="WD" evidence="6">
    <location>
        <begin position="88"/>
        <end position="110"/>
    </location>
</feature>
<dbReference type="GO" id="GO:0005737">
    <property type="term" value="C:cytoplasm"/>
    <property type="evidence" value="ECO:0007669"/>
    <property type="project" value="UniProtKB-SubCell"/>
</dbReference>
<dbReference type="InterPro" id="IPR037588">
    <property type="entry name" value="MLST8"/>
</dbReference>
<dbReference type="InterPro" id="IPR001680">
    <property type="entry name" value="WD40_rpt"/>
</dbReference>
<name>A0A7R8Z085_HERIL</name>
<evidence type="ECO:0000256" key="3">
    <source>
        <dbReference type="ARBA" id="ARBA00022490"/>
    </source>
</evidence>
<dbReference type="GO" id="GO:0031932">
    <property type="term" value="C:TORC2 complex"/>
    <property type="evidence" value="ECO:0007669"/>
    <property type="project" value="UniProtKB-UniRule"/>
</dbReference>
<evidence type="ECO:0000256" key="2">
    <source>
        <dbReference type="ARBA" id="ARBA00009890"/>
    </source>
</evidence>
<dbReference type="FunFam" id="2.130.10.10:FF:000505">
    <property type="entry name" value="Blast:Protein LST8 homolog"/>
    <property type="match status" value="1"/>
</dbReference>
<evidence type="ECO:0000256" key="6">
    <source>
        <dbReference type="PROSITE-ProRule" id="PRU00221"/>
    </source>
</evidence>
<dbReference type="PRINTS" id="PR00320">
    <property type="entry name" value="GPROTEINBRPT"/>
</dbReference>
<dbReference type="GO" id="GO:0031931">
    <property type="term" value="C:TORC1 complex"/>
    <property type="evidence" value="ECO:0007669"/>
    <property type="project" value="UniProtKB-UniRule"/>
</dbReference>
<evidence type="ECO:0000256" key="7">
    <source>
        <dbReference type="RuleBase" id="RU369068"/>
    </source>
</evidence>
<dbReference type="EMBL" id="LR899013">
    <property type="protein sequence ID" value="CAD7091281.1"/>
    <property type="molecule type" value="Genomic_DNA"/>
</dbReference>
<comment type="function">
    <text evidence="7">Subunit of TORC1 and TORC2, which regulate cell growth and survival in response to nutrient and hormonal signals.</text>
</comment>
<feature type="repeat" description="WD" evidence="6">
    <location>
        <begin position="289"/>
        <end position="322"/>
    </location>
</feature>
<dbReference type="CDD" id="cd00200">
    <property type="entry name" value="WD40"/>
    <property type="match status" value="1"/>
</dbReference>
<keyword evidence="5 7" id="KW-0677">Repeat</keyword>
<keyword evidence="4 6" id="KW-0853">WD repeat</keyword>
<dbReference type="PROSITE" id="PS50082">
    <property type="entry name" value="WD_REPEATS_2"/>
    <property type="match status" value="4"/>
</dbReference>
<dbReference type="Gene3D" id="2.130.10.10">
    <property type="entry name" value="YVTN repeat-like/Quinoprotein amine dehydrogenase"/>
    <property type="match status" value="1"/>
</dbReference>
<dbReference type="PROSITE" id="PS50294">
    <property type="entry name" value="WD_REPEATS_REGION"/>
    <property type="match status" value="2"/>
</dbReference>
<dbReference type="InterPro" id="IPR036322">
    <property type="entry name" value="WD40_repeat_dom_sf"/>
</dbReference>
<protein>
    <recommendedName>
        <fullName evidence="7">Target of rapamycin complex subunit lst8</fullName>
        <shortName evidence="7">TORC subunit lst8</shortName>
    </recommendedName>
</protein>
<accession>A0A7R8Z085</accession>
<dbReference type="PROSITE" id="PS00678">
    <property type="entry name" value="WD_REPEATS_1"/>
    <property type="match status" value="2"/>
</dbReference>
<proteinExistence type="inferred from homology"/>
<evidence type="ECO:0000256" key="4">
    <source>
        <dbReference type="ARBA" id="ARBA00022574"/>
    </source>
</evidence>
<dbReference type="PANTHER" id="PTHR19842:SF0">
    <property type="entry name" value="TARGET OF RAPAMYCIN COMPLEX SUBUNIT LST8"/>
    <property type="match status" value="1"/>
</dbReference>
<comment type="similarity">
    <text evidence="2 7">Belongs to the WD repeat LST8 family.</text>
</comment>
<dbReference type="GO" id="GO:0038203">
    <property type="term" value="P:TORC2 signaling"/>
    <property type="evidence" value="ECO:0007669"/>
    <property type="project" value="UniProtKB-ARBA"/>
</dbReference>
<comment type="subunit">
    <text evidence="7">Part of TORC1 complex. Part of the TORC2 complex.</text>
</comment>
<dbReference type="FunCoup" id="A0A7R8Z085">
    <property type="interactions" value="1039"/>
</dbReference>
<feature type="repeat" description="WD" evidence="6">
    <location>
        <begin position="337"/>
        <end position="371"/>
    </location>
</feature>
<dbReference type="SMART" id="SM00320">
    <property type="entry name" value="WD40"/>
    <property type="match status" value="7"/>
</dbReference>
<dbReference type="Pfam" id="PF00400">
    <property type="entry name" value="WD40"/>
    <property type="match status" value="5"/>
</dbReference>
<organism evidence="8 9">
    <name type="scientific">Hermetia illucens</name>
    <name type="common">Black soldier fly</name>
    <dbReference type="NCBI Taxonomy" id="343691"/>
    <lineage>
        <taxon>Eukaryota</taxon>
        <taxon>Metazoa</taxon>
        <taxon>Ecdysozoa</taxon>
        <taxon>Arthropoda</taxon>
        <taxon>Hexapoda</taxon>
        <taxon>Insecta</taxon>
        <taxon>Pterygota</taxon>
        <taxon>Neoptera</taxon>
        <taxon>Endopterygota</taxon>
        <taxon>Diptera</taxon>
        <taxon>Brachycera</taxon>
        <taxon>Stratiomyomorpha</taxon>
        <taxon>Stratiomyidae</taxon>
        <taxon>Hermetiinae</taxon>
        <taxon>Hermetia</taxon>
    </lineage>
</organism>
<feature type="repeat" description="WD" evidence="6">
    <location>
        <begin position="154"/>
        <end position="195"/>
    </location>
</feature>
<reference evidence="8 9" key="1">
    <citation type="submission" date="2020-11" db="EMBL/GenBank/DDBJ databases">
        <authorList>
            <person name="Wallbank WR R."/>
            <person name="Pardo Diaz C."/>
            <person name="Kozak K."/>
            <person name="Martin S."/>
            <person name="Jiggins C."/>
            <person name="Moest M."/>
            <person name="Warren A I."/>
            <person name="Generalovic N T."/>
            <person name="Byers J.R.P. K."/>
            <person name="Montejo-Kovacevich G."/>
            <person name="Yen C E."/>
        </authorList>
    </citation>
    <scope>NUCLEOTIDE SEQUENCE [LARGE SCALE GENOMIC DNA]</scope>
</reference>
<sequence length="390" mass="43732">MGDSKMMVMGTGFPRKIDFSSLRCSLMEDGSCKGSWNEAGSYRNDSMLLELMTGNLLTFDTSTVSSGRRLHKMVYMMTQEPAGDQLILATGGYDHTIKLWQAHTGNCIRTMQHEESQVNCLDRTPDKLMLAAGGYQCIRLYDMTSNSSSPIINFEGITKNITRLGFQEDGKWMFTSGEDCKVRIWDMSSANPQCKRMFDCPTPINSACLHPNQVEMAIGSQGGGVYLWDVKSDVHEQLIPEVDASVQDITISPNGMYMAAVNNKGNCYVWSLSSSSDQQLSIVEPKMKIPAHKRYALRCKFSPDSSLLVTTSGDGTARIWNVGQFDLYRELKLDRWVWDAAFSADSKYLFTASSDSIARLWKLDKSEIEREYMGHQKAITALSFKDEIVS</sequence>
<comment type="subcellular location">
    <subcellularLocation>
        <location evidence="1 7">Cytoplasm</location>
    </subcellularLocation>
</comment>
<gene>
    <name evidence="8" type="ORF">HERILL_LOCUS13704</name>
</gene>
<dbReference type="GO" id="GO:0051897">
    <property type="term" value="P:positive regulation of phosphatidylinositol 3-kinase/protein kinase B signal transduction"/>
    <property type="evidence" value="ECO:0007669"/>
    <property type="project" value="UniProtKB-ARBA"/>
</dbReference>
<evidence type="ECO:0000256" key="5">
    <source>
        <dbReference type="ARBA" id="ARBA00022737"/>
    </source>
</evidence>
<dbReference type="PANTHER" id="PTHR19842">
    <property type="entry name" value="G BETA-LIKE PROTEIN GBL"/>
    <property type="match status" value="1"/>
</dbReference>
<dbReference type="InterPro" id="IPR020472">
    <property type="entry name" value="WD40_PAC1"/>
</dbReference>